<dbReference type="KEGG" id="ngr:NAEGRDRAFT_78468"/>
<dbReference type="EMBL" id="GG738851">
    <property type="protein sequence ID" value="EFC48439.1"/>
    <property type="molecule type" value="Genomic_DNA"/>
</dbReference>
<keyword evidence="2" id="KW-1185">Reference proteome</keyword>
<evidence type="ECO:0000313" key="1">
    <source>
        <dbReference type="EMBL" id="EFC48439.1"/>
    </source>
</evidence>
<dbReference type="GeneID" id="8848369"/>
<evidence type="ECO:0000313" key="2">
    <source>
        <dbReference type="Proteomes" id="UP000006671"/>
    </source>
</evidence>
<reference evidence="1 2" key="1">
    <citation type="journal article" date="2010" name="Cell">
        <title>The genome of Naegleria gruberi illuminates early eukaryotic versatility.</title>
        <authorList>
            <person name="Fritz-Laylin L.K."/>
            <person name="Prochnik S.E."/>
            <person name="Ginger M.L."/>
            <person name="Dacks J.B."/>
            <person name="Carpenter M.L."/>
            <person name="Field M.C."/>
            <person name="Kuo A."/>
            <person name="Paredez A."/>
            <person name="Chapman J."/>
            <person name="Pham J."/>
            <person name="Shu S."/>
            <person name="Neupane R."/>
            <person name="Cipriano M."/>
            <person name="Mancuso J."/>
            <person name="Tu H."/>
            <person name="Salamov A."/>
            <person name="Lindquist E."/>
            <person name="Shapiro H."/>
            <person name="Lucas S."/>
            <person name="Grigoriev I.V."/>
            <person name="Cande W.Z."/>
            <person name="Fulton C."/>
            <person name="Rokhsar D.S."/>
            <person name="Dawson S.C."/>
        </authorList>
    </citation>
    <scope>NUCLEOTIDE SEQUENCE [LARGE SCALE GENOMIC DNA]</scope>
    <source>
        <strain evidence="1 2">NEG-M</strain>
    </source>
</reference>
<proteinExistence type="predicted"/>
<dbReference type="AlphaFoldDB" id="D2V402"/>
<organism evidence="2">
    <name type="scientific">Naegleria gruberi</name>
    <name type="common">Amoeba</name>
    <dbReference type="NCBI Taxonomy" id="5762"/>
    <lineage>
        <taxon>Eukaryota</taxon>
        <taxon>Discoba</taxon>
        <taxon>Heterolobosea</taxon>
        <taxon>Tetramitia</taxon>
        <taxon>Eutetramitia</taxon>
        <taxon>Vahlkampfiidae</taxon>
        <taxon>Naegleria</taxon>
    </lineage>
</organism>
<protein>
    <submittedName>
        <fullName evidence="1">Uncharacterized protein</fullName>
    </submittedName>
</protein>
<accession>D2V402</accession>
<name>D2V402_NAEGR</name>
<gene>
    <name evidence="1" type="ORF">NAEGRDRAFT_78468</name>
</gene>
<dbReference type="InParanoid" id="D2V402"/>
<dbReference type="VEuPathDB" id="AmoebaDB:NAEGRDRAFT_78468"/>
<dbReference type="Proteomes" id="UP000006671">
    <property type="component" value="Unassembled WGS sequence"/>
</dbReference>
<sequence>MDSEELISVVYDGDRDTAKQIKDGLIDEKYQSFSSYLKDVAQLKSNPGSEYYEKITFHCKGFQLNYSQLSDNAEFKNAKSTNKIIIGEKIFREEFNKQEANDEQGKAQILEKYQAITEVLETCDEKEQKEICILLLSKMLAVKCKIEDE</sequence>
<dbReference type="RefSeq" id="XP_002681183.1">
    <property type="nucleotide sequence ID" value="XM_002681137.1"/>
</dbReference>